<feature type="compositionally biased region" description="Basic and acidic residues" evidence="1">
    <location>
        <begin position="134"/>
        <end position="143"/>
    </location>
</feature>
<evidence type="ECO:0000313" key="2">
    <source>
        <dbReference type="EMBL" id="RVX09332.1"/>
    </source>
</evidence>
<evidence type="ECO:0000313" key="3">
    <source>
        <dbReference type="Proteomes" id="UP000288805"/>
    </source>
</evidence>
<feature type="compositionally biased region" description="Polar residues" evidence="1">
    <location>
        <begin position="78"/>
        <end position="92"/>
    </location>
</feature>
<sequence length="402" mass="44082">MEPKVGMLNGGRESKRGMGKDSGSSHLSMESGHLEQGRRGMRGFLAWMLKQRGWRSFSGKNPGQALKEAKGGSRPEVQMQSADGTRRLTSGSGRPMECSRGPYGLQLKPQGTESVQSGQTDRGLEAHGGGGLVAEKEPSDHLAEAQSCGPSHAGSPLSDMSLVWEKDGMRWLGEAELPPLERSKTDLALVKEASSGEYCDLSGLGEKRDEDENPLQMLMGMEPPVSELVECWDLVEASKDRMMLLEKEGLEKDIMEFLVKIRKRRESVHSKTFLEKSKFERELKRLECSINYEKGKKQNGEVKVRGCQITNYKKSKGGPVLYSGDQISTLSEGLVRSLGSGRWSNWGFRRLVLCGRDSGVLGQKVFGGDGDGGVYGPFSKEDRDCLWEELGQSEACGKIPGA</sequence>
<protein>
    <recommendedName>
        <fullName evidence="4">DUF4283 domain-containing protein</fullName>
    </recommendedName>
</protein>
<dbReference type="EMBL" id="QGNW01000038">
    <property type="protein sequence ID" value="RVX09332.1"/>
    <property type="molecule type" value="Genomic_DNA"/>
</dbReference>
<feature type="region of interest" description="Disordered" evidence="1">
    <location>
        <begin position="55"/>
        <end position="159"/>
    </location>
</feature>
<feature type="region of interest" description="Disordered" evidence="1">
    <location>
        <begin position="1"/>
        <end position="37"/>
    </location>
</feature>
<dbReference type="Proteomes" id="UP000288805">
    <property type="component" value="Unassembled WGS sequence"/>
</dbReference>
<evidence type="ECO:0008006" key="4">
    <source>
        <dbReference type="Google" id="ProtNLM"/>
    </source>
</evidence>
<dbReference type="AlphaFoldDB" id="A0A438JK56"/>
<accession>A0A438JK56</accession>
<proteinExistence type="predicted"/>
<organism evidence="2 3">
    <name type="scientific">Vitis vinifera</name>
    <name type="common">Grape</name>
    <dbReference type="NCBI Taxonomy" id="29760"/>
    <lineage>
        <taxon>Eukaryota</taxon>
        <taxon>Viridiplantae</taxon>
        <taxon>Streptophyta</taxon>
        <taxon>Embryophyta</taxon>
        <taxon>Tracheophyta</taxon>
        <taxon>Spermatophyta</taxon>
        <taxon>Magnoliopsida</taxon>
        <taxon>eudicotyledons</taxon>
        <taxon>Gunneridae</taxon>
        <taxon>Pentapetalae</taxon>
        <taxon>rosids</taxon>
        <taxon>Vitales</taxon>
        <taxon>Vitaceae</taxon>
        <taxon>Viteae</taxon>
        <taxon>Vitis</taxon>
    </lineage>
</organism>
<name>A0A438JK56_VITVI</name>
<feature type="compositionally biased region" description="Polar residues" evidence="1">
    <location>
        <begin position="109"/>
        <end position="120"/>
    </location>
</feature>
<gene>
    <name evidence="2" type="ORF">CK203_015350</name>
</gene>
<evidence type="ECO:0000256" key="1">
    <source>
        <dbReference type="SAM" id="MobiDB-lite"/>
    </source>
</evidence>
<reference evidence="2 3" key="1">
    <citation type="journal article" date="2018" name="PLoS Genet.">
        <title>Population sequencing reveals clonal diversity and ancestral inbreeding in the grapevine cultivar Chardonnay.</title>
        <authorList>
            <person name="Roach M.J."/>
            <person name="Johnson D.L."/>
            <person name="Bohlmann J."/>
            <person name="van Vuuren H.J."/>
            <person name="Jones S.J."/>
            <person name="Pretorius I.S."/>
            <person name="Schmidt S.A."/>
            <person name="Borneman A.R."/>
        </authorList>
    </citation>
    <scope>NUCLEOTIDE SEQUENCE [LARGE SCALE GENOMIC DNA]</scope>
    <source>
        <strain evidence="3">cv. Chardonnay</strain>
        <tissue evidence="2">Leaf</tissue>
    </source>
</reference>
<comment type="caution">
    <text evidence="2">The sequence shown here is derived from an EMBL/GenBank/DDBJ whole genome shotgun (WGS) entry which is preliminary data.</text>
</comment>